<dbReference type="AlphaFoldDB" id="A0A7W6JWX5"/>
<dbReference type="Pfam" id="PF12708">
    <property type="entry name" value="Pect-lyase_RHGA_epim"/>
    <property type="match status" value="1"/>
</dbReference>
<reference evidence="2 3" key="1">
    <citation type="submission" date="2020-08" db="EMBL/GenBank/DDBJ databases">
        <title>Genomic Encyclopedia of Type Strains, Phase IV (KMG-IV): sequencing the most valuable type-strain genomes for metagenomic binning, comparative biology and taxonomic classification.</title>
        <authorList>
            <person name="Goeker M."/>
        </authorList>
    </citation>
    <scope>NUCLEOTIDE SEQUENCE [LARGE SCALE GENOMIC DNA]</scope>
    <source>
        <strain evidence="2 3">DSM 101806</strain>
    </source>
</reference>
<dbReference type="InterPro" id="IPR012334">
    <property type="entry name" value="Pectin_lyas_fold"/>
</dbReference>
<protein>
    <recommendedName>
        <fullName evidence="1">Rhamnogalacturonase A/B/Epimerase-like pectate lyase domain-containing protein</fullName>
    </recommendedName>
</protein>
<evidence type="ECO:0000313" key="3">
    <source>
        <dbReference type="Proteomes" id="UP000557392"/>
    </source>
</evidence>
<feature type="domain" description="Rhamnogalacturonase A/B/Epimerase-like pectate lyase" evidence="1">
    <location>
        <begin position="14"/>
        <end position="88"/>
    </location>
</feature>
<proteinExistence type="predicted"/>
<evidence type="ECO:0000313" key="2">
    <source>
        <dbReference type="EMBL" id="MBB4099935.1"/>
    </source>
</evidence>
<dbReference type="Proteomes" id="UP000557392">
    <property type="component" value="Unassembled WGS sequence"/>
</dbReference>
<sequence length="460" mass="48054">MQKTPAGAPCMTGRSVRDFGAKGDGVTDDTDAFNRATQASAPWSPALAELIYVPAGRYRIDGTVCVRKGQHLHGDGEPTVIDATRAQGHTFVLGSGLVAGRLREDPGGAPVQVSDLQTLGSAPTQALIFTEAQGFAIRRLFLSAVGTGIHVRGADGMIADIVVDQALNGIVFDQCQNINVSNVITYLANYAVTFKAGARDITISAAQFCYSRYAGLLLMDGATGIVNVRVSACSFTMNQQFETFVGYVHCRANGAEMAFDNCSFRNWPGFAIDQAAGQGARLSFANCQFDGRPTSPLYNGADTSKGIATGVSGRFHLVECEFRHLYGEIINAGRDLAALSLVGGAVEDCALPLVRAAPEGVFPISVRDVAGLATVSGATATLPSWPGVHWELALRLKGGNGERRWRGTVSGGNGIAGAFLPSPASTQGSGAVRLREAARGGATVIDAGANIVGIDLRTSI</sequence>
<organism evidence="2 3">
    <name type="scientific">Sphingomonas kyeonggiensis</name>
    <dbReference type="NCBI Taxonomy" id="1268553"/>
    <lineage>
        <taxon>Bacteria</taxon>
        <taxon>Pseudomonadati</taxon>
        <taxon>Pseudomonadota</taxon>
        <taxon>Alphaproteobacteria</taxon>
        <taxon>Sphingomonadales</taxon>
        <taxon>Sphingomonadaceae</taxon>
        <taxon>Sphingomonas</taxon>
    </lineage>
</organism>
<dbReference type="SUPFAM" id="SSF51126">
    <property type="entry name" value="Pectin lyase-like"/>
    <property type="match status" value="1"/>
</dbReference>
<gene>
    <name evidence="2" type="ORF">GGR46_003507</name>
</gene>
<dbReference type="EMBL" id="JACIEH010000003">
    <property type="protein sequence ID" value="MBB4099935.1"/>
    <property type="molecule type" value="Genomic_DNA"/>
</dbReference>
<evidence type="ECO:0000259" key="1">
    <source>
        <dbReference type="Pfam" id="PF12708"/>
    </source>
</evidence>
<keyword evidence="3" id="KW-1185">Reference proteome</keyword>
<comment type="caution">
    <text evidence="2">The sequence shown here is derived from an EMBL/GenBank/DDBJ whole genome shotgun (WGS) entry which is preliminary data.</text>
</comment>
<dbReference type="InterPro" id="IPR024535">
    <property type="entry name" value="RHGA/B-epi-like_pectate_lyase"/>
</dbReference>
<dbReference type="InterPro" id="IPR011050">
    <property type="entry name" value="Pectin_lyase_fold/virulence"/>
</dbReference>
<dbReference type="Gene3D" id="2.160.20.10">
    <property type="entry name" value="Single-stranded right-handed beta-helix, Pectin lyase-like"/>
    <property type="match status" value="1"/>
</dbReference>
<accession>A0A7W6JWX5</accession>
<dbReference type="RefSeq" id="WP_183999282.1">
    <property type="nucleotide sequence ID" value="NZ_JACIEH010000003.1"/>
</dbReference>
<name>A0A7W6JWX5_9SPHN</name>